<reference evidence="4" key="1">
    <citation type="submission" date="2020-07" db="EMBL/GenBank/DDBJ databases">
        <title>Genome sequence and genetic diversity analysis of an under-domesticated orphan crop, white fonio (Digitaria exilis).</title>
        <authorList>
            <person name="Bennetzen J.L."/>
            <person name="Chen S."/>
            <person name="Ma X."/>
            <person name="Wang X."/>
            <person name="Yssel A.E.J."/>
            <person name="Chaluvadi S.R."/>
            <person name="Johnson M."/>
            <person name="Gangashetty P."/>
            <person name="Hamidou F."/>
            <person name="Sanogo M.D."/>
            <person name="Zwaenepoel A."/>
            <person name="Wallace J."/>
            <person name="Van De Peer Y."/>
            <person name="Van Deynze A."/>
        </authorList>
    </citation>
    <scope>NUCLEOTIDE SEQUENCE</scope>
    <source>
        <tissue evidence="4">Leaves</tissue>
    </source>
</reference>
<organism evidence="4 5">
    <name type="scientific">Digitaria exilis</name>
    <dbReference type="NCBI Taxonomy" id="1010633"/>
    <lineage>
        <taxon>Eukaryota</taxon>
        <taxon>Viridiplantae</taxon>
        <taxon>Streptophyta</taxon>
        <taxon>Embryophyta</taxon>
        <taxon>Tracheophyta</taxon>
        <taxon>Spermatophyta</taxon>
        <taxon>Magnoliopsida</taxon>
        <taxon>Liliopsida</taxon>
        <taxon>Poales</taxon>
        <taxon>Poaceae</taxon>
        <taxon>PACMAD clade</taxon>
        <taxon>Panicoideae</taxon>
        <taxon>Panicodae</taxon>
        <taxon>Paniceae</taxon>
        <taxon>Anthephorinae</taxon>
        <taxon>Digitaria</taxon>
    </lineage>
</organism>
<name>A0A835DXW2_9POAL</name>
<keyword evidence="1 2" id="KW-0732">Signal</keyword>
<sequence>MANGLTPTSCHGVLLVLALFTVAHAGAVATTVAPAAAPELARRLVSGDYSLPPPPATASAAVPTGAAAASCVQSILKASVPCARDVIQTLIFKTVHLSADCCRVLAGVGEECVAAVFTDGGPALLPVVNRVCGLVASIG</sequence>
<dbReference type="InterPro" id="IPR008502">
    <property type="entry name" value="Prolamin-like"/>
</dbReference>
<protein>
    <recommendedName>
        <fullName evidence="3">Prolamin-like domain-containing protein</fullName>
    </recommendedName>
</protein>
<feature type="signal peptide" evidence="2">
    <location>
        <begin position="1"/>
        <end position="25"/>
    </location>
</feature>
<accession>A0A835DXW2</accession>
<proteinExistence type="predicted"/>
<evidence type="ECO:0000256" key="1">
    <source>
        <dbReference type="ARBA" id="ARBA00022729"/>
    </source>
</evidence>
<dbReference type="OrthoDB" id="692171at2759"/>
<dbReference type="Proteomes" id="UP000636709">
    <property type="component" value="Unassembled WGS sequence"/>
</dbReference>
<evidence type="ECO:0000259" key="3">
    <source>
        <dbReference type="Pfam" id="PF05617"/>
    </source>
</evidence>
<dbReference type="EMBL" id="JACEFO010002615">
    <property type="protein sequence ID" value="KAF8654488.1"/>
    <property type="molecule type" value="Genomic_DNA"/>
</dbReference>
<evidence type="ECO:0000256" key="2">
    <source>
        <dbReference type="SAM" id="SignalP"/>
    </source>
</evidence>
<keyword evidence="5" id="KW-1185">Reference proteome</keyword>
<feature type="chain" id="PRO_5032510040" description="Prolamin-like domain-containing protein" evidence="2">
    <location>
        <begin position="26"/>
        <end position="139"/>
    </location>
</feature>
<dbReference type="Pfam" id="PF05617">
    <property type="entry name" value="Prolamin_like"/>
    <property type="match status" value="1"/>
</dbReference>
<comment type="caution">
    <text evidence="4">The sequence shown here is derived from an EMBL/GenBank/DDBJ whole genome shotgun (WGS) entry which is preliminary data.</text>
</comment>
<evidence type="ECO:0000313" key="4">
    <source>
        <dbReference type="EMBL" id="KAF8654488.1"/>
    </source>
</evidence>
<evidence type="ECO:0000313" key="5">
    <source>
        <dbReference type="Proteomes" id="UP000636709"/>
    </source>
</evidence>
<dbReference type="AlphaFoldDB" id="A0A835DXW2"/>
<gene>
    <name evidence="4" type="ORF">HU200_061678</name>
</gene>
<feature type="domain" description="Prolamin-like" evidence="3">
    <location>
        <begin position="71"/>
        <end position="119"/>
    </location>
</feature>